<sequence length="257" mass="26536">MSHHLVAGAISAALLSINPAPVMAASDVVTGTQVEAAIVQISKDAYPVLSSMQDVSPLTSKLMGIVDKKIPAAKASEALDKGIDSFLSIPDEKVSAFATVVQSAYTGVSGDSCQSLGGSAATSQQFASLPVVQGLDATKVKALQDKFAPANKAVPSSSGGGDICLPASSQGLEQIWVGQTELTLNIPKAESKAFVASLSKALSVVPTPEWLKLLPDAKKSIVGNVDAKMATKLEKSGKTLEKAFQADDRIQKRLSSS</sequence>
<organism evidence="2 3">
    <name type="scientific">Seminavis robusta</name>
    <dbReference type="NCBI Taxonomy" id="568900"/>
    <lineage>
        <taxon>Eukaryota</taxon>
        <taxon>Sar</taxon>
        <taxon>Stramenopiles</taxon>
        <taxon>Ochrophyta</taxon>
        <taxon>Bacillariophyta</taxon>
        <taxon>Bacillariophyceae</taxon>
        <taxon>Bacillariophycidae</taxon>
        <taxon>Naviculales</taxon>
        <taxon>Naviculaceae</taxon>
        <taxon>Seminavis</taxon>
    </lineage>
</organism>
<evidence type="ECO:0000313" key="3">
    <source>
        <dbReference type="Proteomes" id="UP001153069"/>
    </source>
</evidence>
<keyword evidence="3" id="KW-1185">Reference proteome</keyword>
<protein>
    <submittedName>
        <fullName evidence="2">Uncharacterized protein</fullName>
    </submittedName>
</protein>
<comment type="caution">
    <text evidence="2">The sequence shown here is derived from an EMBL/GenBank/DDBJ whole genome shotgun (WGS) entry which is preliminary data.</text>
</comment>
<accession>A0A9N8ESF1</accession>
<proteinExistence type="predicted"/>
<feature type="signal peptide" evidence="1">
    <location>
        <begin position="1"/>
        <end position="24"/>
    </location>
</feature>
<name>A0A9N8ESF1_9STRA</name>
<keyword evidence="1" id="KW-0732">Signal</keyword>
<dbReference type="Proteomes" id="UP001153069">
    <property type="component" value="Unassembled WGS sequence"/>
</dbReference>
<gene>
    <name evidence="2" type="ORF">SEMRO_1746_G294980.1</name>
</gene>
<feature type="chain" id="PRO_5040282333" evidence="1">
    <location>
        <begin position="25"/>
        <end position="257"/>
    </location>
</feature>
<reference evidence="2" key="1">
    <citation type="submission" date="2020-06" db="EMBL/GenBank/DDBJ databases">
        <authorList>
            <consortium name="Plant Systems Biology data submission"/>
        </authorList>
    </citation>
    <scope>NUCLEOTIDE SEQUENCE</scope>
    <source>
        <strain evidence="2">D6</strain>
    </source>
</reference>
<dbReference type="EMBL" id="CAICTM010001744">
    <property type="protein sequence ID" value="CAB9525903.1"/>
    <property type="molecule type" value="Genomic_DNA"/>
</dbReference>
<dbReference type="AlphaFoldDB" id="A0A9N8ESF1"/>
<evidence type="ECO:0000313" key="2">
    <source>
        <dbReference type="EMBL" id="CAB9525903.1"/>
    </source>
</evidence>
<evidence type="ECO:0000256" key="1">
    <source>
        <dbReference type="SAM" id="SignalP"/>
    </source>
</evidence>